<evidence type="ECO:0000256" key="1">
    <source>
        <dbReference type="ARBA" id="ARBA00009369"/>
    </source>
</evidence>
<comment type="function">
    <text evidence="5">Involved in formation and maintenance of cell shape.</text>
</comment>
<keyword evidence="3 5" id="KW-0133">Cell shape</keyword>
<dbReference type="PANTHER" id="PTHR34138:SF1">
    <property type="entry name" value="CELL SHAPE-DETERMINING PROTEIN MREC"/>
    <property type="match status" value="1"/>
</dbReference>
<protein>
    <recommendedName>
        <fullName evidence="2 5">Cell shape-determining protein MreC</fullName>
    </recommendedName>
    <alternativeName>
        <fullName evidence="4 5">Cell shape protein MreC</fullName>
    </alternativeName>
</protein>
<dbReference type="Gene3D" id="2.40.10.350">
    <property type="entry name" value="Rod shape-determining protein MreC, domain 2"/>
    <property type="match status" value="1"/>
</dbReference>
<evidence type="ECO:0000256" key="3">
    <source>
        <dbReference type="ARBA" id="ARBA00022960"/>
    </source>
</evidence>
<dbReference type="Pfam" id="PF04085">
    <property type="entry name" value="MreC"/>
    <property type="match status" value="1"/>
</dbReference>
<evidence type="ECO:0000256" key="2">
    <source>
        <dbReference type="ARBA" id="ARBA00013855"/>
    </source>
</evidence>
<dbReference type="InterPro" id="IPR042175">
    <property type="entry name" value="Cell/Rod_MreC_2"/>
</dbReference>
<proteinExistence type="inferred from homology"/>
<reference evidence="8" key="1">
    <citation type="journal article" date="2013" name="ISME J.">
        <title>A small predatory core genome in the divergent marine Bacteriovorax marinus SJ and the terrestrial Bdellovibrio bacteriovorus.</title>
        <authorList>
            <person name="Crossman L.C."/>
            <person name="Chen H."/>
            <person name="Cerdeno-Tarraga A.M."/>
            <person name="Brooks K."/>
            <person name="Quail M.A."/>
            <person name="Pineiro S.A."/>
            <person name="Hobley L."/>
            <person name="Sockett R.E."/>
            <person name="Bentley S.D."/>
            <person name="Parkhill J."/>
            <person name="Williams H.N."/>
            <person name="Stine O.C."/>
        </authorList>
    </citation>
    <scope>NUCLEOTIDE SEQUENCE [LARGE SCALE GENOMIC DNA]</scope>
    <source>
        <strain evidence="8">ATCC BAA-682 / DSM 15412 / SJ</strain>
    </source>
</reference>
<dbReference type="Proteomes" id="UP000008963">
    <property type="component" value="Chromosome"/>
</dbReference>
<feature type="domain" description="Rod shape-determining protein MreC beta-barrel core" evidence="6">
    <location>
        <begin position="134"/>
        <end position="279"/>
    </location>
</feature>
<dbReference type="Gene3D" id="2.40.10.340">
    <property type="entry name" value="Rod shape-determining protein MreC, domain 1"/>
    <property type="match status" value="1"/>
</dbReference>
<dbReference type="KEGG" id="bmx:BMS_2916"/>
<dbReference type="HOGENOM" id="CLU_042663_1_1_7"/>
<dbReference type="PANTHER" id="PTHR34138">
    <property type="entry name" value="CELL SHAPE-DETERMINING PROTEIN MREC"/>
    <property type="match status" value="1"/>
</dbReference>
<dbReference type="GO" id="GO:0008360">
    <property type="term" value="P:regulation of cell shape"/>
    <property type="evidence" value="ECO:0007669"/>
    <property type="project" value="UniProtKB-KW"/>
</dbReference>
<dbReference type="eggNOG" id="COG1792">
    <property type="taxonomic scope" value="Bacteria"/>
</dbReference>
<sequence length="303" mass="33985">MNNNSRMGQVRIGEGEGQKTKIILNVLVCAVALYGISTKDFAQHKTSAFENVMIDFFAPIQKSVTFVQTSFNSIFENYIANVNVSKENEALKMKLSEMNSKIFSFSEMELENVRLKKLLDFGEELPYKKILAQVVARDASSDFRVLRINKGLKDGLKLQSTVVTGEGLVGFVYRLTDQFADILTILDPNNRVDALVKRVRAHGIVEGDSDRQCLMKYVKRTEPIILNDEILTSGLGNLYPKGILIGKVSRIERESYGMTQDVAISPSVNFGKLEEVIVLVSEGDEKKDLEWNALDSNSEEKDK</sequence>
<dbReference type="NCBIfam" id="TIGR00219">
    <property type="entry name" value="mreC"/>
    <property type="match status" value="1"/>
</dbReference>
<gene>
    <name evidence="7" type="primary">mreC</name>
    <name evidence="7" type="ordered locus">BMS_2916</name>
</gene>
<evidence type="ECO:0000256" key="4">
    <source>
        <dbReference type="ARBA" id="ARBA00032089"/>
    </source>
</evidence>
<dbReference type="GO" id="GO:0005886">
    <property type="term" value="C:plasma membrane"/>
    <property type="evidence" value="ECO:0007669"/>
    <property type="project" value="TreeGrafter"/>
</dbReference>
<evidence type="ECO:0000256" key="5">
    <source>
        <dbReference type="PIRNR" id="PIRNR038471"/>
    </source>
</evidence>
<accession>E1WYP6</accession>
<dbReference type="AlphaFoldDB" id="E1WYP6"/>
<dbReference type="PATRIC" id="fig|862908.3.peg.2788"/>
<keyword evidence="8" id="KW-1185">Reference proteome</keyword>
<comment type="similarity">
    <text evidence="1 5">Belongs to the MreC family.</text>
</comment>
<evidence type="ECO:0000313" key="8">
    <source>
        <dbReference type="Proteomes" id="UP000008963"/>
    </source>
</evidence>
<organism evidence="7 8">
    <name type="scientific">Halobacteriovorax marinus (strain ATCC BAA-682 / DSM 15412 / SJ)</name>
    <name type="common">Bacteriovorax marinus</name>
    <dbReference type="NCBI Taxonomy" id="862908"/>
    <lineage>
        <taxon>Bacteria</taxon>
        <taxon>Pseudomonadati</taxon>
        <taxon>Bdellovibrionota</taxon>
        <taxon>Bacteriovoracia</taxon>
        <taxon>Bacteriovoracales</taxon>
        <taxon>Halobacteriovoraceae</taxon>
        <taxon>Halobacteriovorax</taxon>
    </lineage>
</organism>
<evidence type="ECO:0000259" key="6">
    <source>
        <dbReference type="Pfam" id="PF04085"/>
    </source>
</evidence>
<dbReference type="InterPro" id="IPR042177">
    <property type="entry name" value="Cell/Rod_1"/>
</dbReference>
<evidence type="ECO:0000313" key="7">
    <source>
        <dbReference type="EMBL" id="CBW27686.1"/>
    </source>
</evidence>
<dbReference type="InterPro" id="IPR055342">
    <property type="entry name" value="MreC_beta-barrel_core"/>
</dbReference>
<name>E1WYP6_HALMS</name>
<dbReference type="InterPro" id="IPR007221">
    <property type="entry name" value="MreC"/>
</dbReference>
<dbReference type="STRING" id="862908.BMS_2916"/>
<dbReference type="PIRSF" id="PIRSF038471">
    <property type="entry name" value="MreC"/>
    <property type="match status" value="1"/>
</dbReference>
<dbReference type="EMBL" id="FQ312005">
    <property type="protein sequence ID" value="CBW27686.1"/>
    <property type="molecule type" value="Genomic_DNA"/>
</dbReference>